<dbReference type="EMBL" id="KL142382">
    <property type="protein sequence ID" value="KDR74893.1"/>
    <property type="molecule type" value="Genomic_DNA"/>
</dbReference>
<organism evidence="1 2">
    <name type="scientific">Galerina marginata (strain CBS 339.88)</name>
    <dbReference type="NCBI Taxonomy" id="685588"/>
    <lineage>
        <taxon>Eukaryota</taxon>
        <taxon>Fungi</taxon>
        <taxon>Dikarya</taxon>
        <taxon>Basidiomycota</taxon>
        <taxon>Agaricomycotina</taxon>
        <taxon>Agaricomycetes</taxon>
        <taxon>Agaricomycetidae</taxon>
        <taxon>Agaricales</taxon>
        <taxon>Agaricineae</taxon>
        <taxon>Strophariaceae</taxon>
        <taxon>Galerina</taxon>
    </lineage>
</organism>
<evidence type="ECO:0008006" key="3">
    <source>
        <dbReference type="Google" id="ProtNLM"/>
    </source>
</evidence>
<protein>
    <recommendedName>
        <fullName evidence="3">F-box domain-containing protein</fullName>
    </recommendedName>
</protein>
<sequence>MDSGSSSSFPHAITEAPILKLGGDLLWSIIKLNTDIFTTDDALISTRRYSQVCQCWRLFILQSPSLWGKLIDLNGLRRSTDLCRYEVLRRSGSSLLWIKGDMTEALNPPFTAHAFFFAVLNNHWDRIQKIDIVINRSWKEQATNHRWMAIYRPAPQLQRFRIHPRVNSTDFDSLFPKKLSSSTLPLFAQEAPSLLVFDARLKFSFDSPWLSTLRDVCIGFPLTFPEILDAVRNMPLLTSLKITEFRQSVILTDAIQPPISLPELTQLSIDTNIPLTLRTIACFQLPTGCSLTIQPSQRVMEANHLIYNAPASDLLALSKFTQNYFRSHLPKVICLRISLWSFLFSDYETQPSRRIVPTPFFSLIIAPSLMTMEKINLLFSALSLQPLDLHSVTHLHVTIHHSLWPDAFRAFASSLTSVDTITTVEDTLMSLSSAQGGTPAILFPILRVLRLESAIQPSRFDLEIGTGNVLSFLQSRKRAGYPVEVLDLTECKEAKTFNLVQLRLPELTIIWPSEVPQHLA</sequence>
<evidence type="ECO:0000313" key="1">
    <source>
        <dbReference type="EMBL" id="KDR74893.1"/>
    </source>
</evidence>
<dbReference type="AlphaFoldDB" id="A0A067T7C8"/>
<evidence type="ECO:0000313" key="2">
    <source>
        <dbReference type="Proteomes" id="UP000027222"/>
    </source>
</evidence>
<keyword evidence="2" id="KW-1185">Reference proteome</keyword>
<dbReference type="Proteomes" id="UP000027222">
    <property type="component" value="Unassembled WGS sequence"/>
</dbReference>
<accession>A0A067T7C8</accession>
<dbReference type="HOGENOM" id="CLU_030662_0_0_1"/>
<reference evidence="2" key="1">
    <citation type="journal article" date="2014" name="Proc. Natl. Acad. Sci. U.S.A.">
        <title>Extensive sampling of basidiomycete genomes demonstrates inadequacy of the white-rot/brown-rot paradigm for wood decay fungi.</title>
        <authorList>
            <person name="Riley R."/>
            <person name="Salamov A.A."/>
            <person name="Brown D.W."/>
            <person name="Nagy L.G."/>
            <person name="Floudas D."/>
            <person name="Held B.W."/>
            <person name="Levasseur A."/>
            <person name="Lombard V."/>
            <person name="Morin E."/>
            <person name="Otillar R."/>
            <person name="Lindquist E.A."/>
            <person name="Sun H."/>
            <person name="LaButti K.M."/>
            <person name="Schmutz J."/>
            <person name="Jabbour D."/>
            <person name="Luo H."/>
            <person name="Baker S.E."/>
            <person name="Pisabarro A.G."/>
            <person name="Walton J.D."/>
            <person name="Blanchette R.A."/>
            <person name="Henrissat B."/>
            <person name="Martin F."/>
            <person name="Cullen D."/>
            <person name="Hibbett D.S."/>
            <person name="Grigoriev I.V."/>
        </authorList>
    </citation>
    <scope>NUCLEOTIDE SEQUENCE [LARGE SCALE GENOMIC DNA]</scope>
    <source>
        <strain evidence="2">CBS 339.88</strain>
    </source>
</reference>
<proteinExistence type="predicted"/>
<gene>
    <name evidence="1" type="ORF">GALMADRAFT_141214</name>
</gene>
<name>A0A067T7C8_GALM3</name>
<dbReference type="OrthoDB" id="2985369at2759"/>